<dbReference type="InterPro" id="IPR036237">
    <property type="entry name" value="Xyl_isomerase-like_sf"/>
</dbReference>
<protein>
    <submittedName>
        <fullName evidence="2">Sugar phosphate isomerase/epimerase</fullName>
    </submittedName>
</protein>
<dbReference type="Gene3D" id="3.20.20.150">
    <property type="entry name" value="Divalent-metal-dependent TIM barrel enzymes"/>
    <property type="match status" value="1"/>
</dbReference>
<evidence type="ECO:0000313" key="3">
    <source>
        <dbReference type="Proteomes" id="UP000199607"/>
    </source>
</evidence>
<dbReference type="EMBL" id="FOTC01000002">
    <property type="protein sequence ID" value="SFK99611.1"/>
    <property type="molecule type" value="Genomic_DNA"/>
</dbReference>
<dbReference type="GO" id="GO:0016853">
    <property type="term" value="F:isomerase activity"/>
    <property type="evidence" value="ECO:0007669"/>
    <property type="project" value="UniProtKB-KW"/>
</dbReference>
<dbReference type="PANTHER" id="PTHR12110:SF21">
    <property type="entry name" value="XYLOSE ISOMERASE-LIKE TIM BARREL DOMAIN-CONTAINING PROTEIN"/>
    <property type="match status" value="1"/>
</dbReference>
<name>A0A1I4E612_9EURY</name>
<feature type="domain" description="Xylose isomerase-like TIM barrel" evidence="1">
    <location>
        <begin position="26"/>
        <end position="221"/>
    </location>
</feature>
<evidence type="ECO:0000259" key="1">
    <source>
        <dbReference type="Pfam" id="PF01261"/>
    </source>
</evidence>
<accession>A0A1I4E612</accession>
<keyword evidence="2" id="KW-0413">Isomerase</keyword>
<dbReference type="AlphaFoldDB" id="A0A1I4E612"/>
<dbReference type="Pfam" id="PF01261">
    <property type="entry name" value="AP_endonuc_2"/>
    <property type="match status" value="1"/>
</dbReference>
<dbReference type="InterPro" id="IPR050312">
    <property type="entry name" value="IolE/XylAMocC-like"/>
</dbReference>
<dbReference type="STRING" id="553466.SAMN04487950_1824"/>
<dbReference type="RefSeq" id="WP_089868658.1">
    <property type="nucleotide sequence ID" value="NZ_FOTC01000002.1"/>
</dbReference>
<gene>
    <name evidence="2" type="ORF">SAMN04487950_1824</name>
</gene>
<dbReference type="PANTHER" id="PTHR12110">
    <property type="entry name" value="HYDROXYPYRUVATE ISOMERASE"/>
    <property type="match status" value="1"/>
</dbReference>
<reference evidence="3" key="1">
    <citation type="submission" date="2016-10" db="EMBL/GenBank/DDBJ databases">
        <authorList>
            <person name="Varghese N."/>
            <person name="Submissions S."/>
        </authorList>
    </citation>
    <scope>NUCLEOTIDE SEQUENCE [LARGE SCALE GENOMIC DNA]</scope>
    <source>
        <strain evidence="3">CGMCC 1.7738</strain>
    </source>
</reference>
<keyword evidence="3" id="KW-1185">Reference proteome</keyword>
<sequence length="257" mass="28174">MHYGASLDLRFDESVEEFVEFLDTQGLSHVEIRRGYLDVAADAPTPATLRDIAESYDVTYTFHAPHVDSNLGNLNEALRRGTVASVVETLDDAALAGAGAVVVHGGDVPKRYPDRAQVHSREQAVRSLRECAHHADDVGVPLCLENQRERASRRRHTATPDRLAALVDDVGVDSPYFGITLDVGHAKATGFDYRELVDRFGDRIVVAHLHDNDGTGDDHDPLPSFRAVASEIGAEYNVLEMKSLGDIERCVRGATFD</sequence>
<organism evidence="2 3">
    <name type="scientific">Halogranum rubrum</name>
    <dbReference type="NCBI Taxonomy" id="553466"/>
    <lineage>
        <taxon>Archaea</taxon>
        <taxon>Methanobacteriati</taxon>
        <taxon>Methanobacteriota</taxon>
        <taxon>Stenosarchaea group</taxon>
        <taxon>Halobacteria</taxon>
        <taxon>Halobacteriales</taxon>
        <taxon>Haloferacaceae</taxon>
    </lineage>
</organism>
<proteinExistence type="predicted"/>
<dbReference type="Proteomes" id="UP000199607">
    <property type="component" value="Unassembled WGS sequence"/>
</dbReference>
<dbReference type="SUPFAM" id="SSF51658">
    <property type="entry name" value="Xylose isomerase-like"/>
    <property type="match status" value="1"/>
</dbReference>
<dbReference type="InterPro" id="IPR013022">
    <property type="entry name" value="Xyl_isomerase-like_TIM-brl"/>
</dbReference>
<evidence type="ECO:0000313" key="2">
    <source>
        <dbReference type="EMBL" id="SFK99611.1"/>
    </source>
</evidence>